<dbReference type="Proteomes" id="UP000245609">
    <property type="component" value="Unassembled WGS sequence"/>
</dbReference>
<proteinExistence type="predicted"/>
<dbReference type="AlphaFoldDB" id="A0A2T9Z7D8"/>
<dbReference type="CDD" id="cd00590">
    <property type="entry name" value="RRM_SF"/>
    <property type="match status" value="1"/>
</dbReference>
<dbReference type="SUPFAM" id="SSF54928">
    <property type="entry name" value="RNA-binding domain, RBD"/>
    <property type="match status" value="1"/>
</dbReference>
<name>A0A2T9Z7D8_9FUNG</name>
<dbReference type="SMART" id="SM00360">
    <property type="entry name" value="RRM"/>
    <property type="match status" value="1"/>
</dbReference>
<evidence type="ECO:0000313" key="4">
    <source>
        <dbReference type="EMBL" id="PVV00508.1"/>
    </source>
</evidence>
<evidence type="ECO:0000313" key="5">
    <source>
        <dbReference type="Proteomes" id="UP000245609"/>
    </source>
</evidence>
<evidence type="ECO:0000256" key="1">
    <source>
        <dbReference type="ARBA" id="ARBA00022884"/>
    </source>
</evidence>
<reference evidence="4 5" key="1">
    <citation type="journal article" date="2018" name="MBio">
        <title>Comparative Genomics Reveals the Core Gene Toolbox for the Fungus-Insect Symbiosis.</title>
        <authorList>
            <person name="Wang Y."/>
            <person name="Stata M."/>
            <person name="Wang W."/>
            <person name="Stajich J.E."/>
            <person name="White M.M."/>
            <person name="Moncalvo J.M."/>
        </authorList>
    </citation>
    <scope>NUCLEOTIDE SEQUENCE [LARGE SCALE GENOMIC DNA]</scope>
    <source>
        <strain evidence="4 5">SC-DP-2</strain>
    </source>
</reference>
<evidence type="ECO:0000259" key="3">
    <source>
        <dbReference type="PROSITE" id="PS50102"/>
    </source>
</evidence>
<dbReference type="Pfam" id="PF00076">
    <property type="entry name" value="RRM_1"/>
    <property type="match status" value="1"/>
</dbReference>
<dbReference type="PANTHER" id="PTHR23236:SF12">
    <property type="entry name" value="EUKARYOTIC INITIATION FACTOR 4B-RELATED"/>
    <property type="match status" value="1"/>
</dbReference>
<dbReference type="InterPro" id="IPR000504">
    <property type="entry name" value="RRM_dom"/>
</dbReference>
<dbReference type="InterPro" id="IPR012677">
    <property type="entry name" value="Nucleotide-bd_a/b_plait_sf"/>
</dbReference>
<evidence type="ECO:0000256" key="2">
    <source>
        <dbReference type="PROSITE-ProRule" id="PRU00176"/>
    </source>
</evidence>
<comment type="caution">
    <text evidence="4">The sequence shown here is derived from an EMBL/GenBank/DDBJ whole genome shotgun (WGS) entry which is preliminary data.</text>
</comment>
<dbReference type="STRING" id="133381.A0A2T9Z7D8"/>
<organism evidence="4 5">
    <name type="scientific">Smittium megazygosporum</name>
    <dbReference type="NCBI Taxonomy" id="133381"/>
    <lineage>
        <taxon>Eukaryota</taxon>
        <taxon>Fungi</taxon>
        <taxon>Fungi incertae sedis</taxon>
        <taxon>Zoopagomycota</taxon>
        <taxon>Kickxellomycotina</taxon>
        <taxon>Harpellomycetes</taxon>
        <taxon>Harpellales</taxon>
        <taxon>Legeriomycetaceae</taxon>
        <taxon>Smittium</taxon>
    </lineage>
</organism>
<dbReference type="GO" id="GO:0008143">
    <property type="term" value="F:poly(A) binding"/>
    <property type="evidence" value="ECO:0007669"/>
    <property type="project" value="TreeGrafter"/>
</dbReference>
<dbReference type="InterPro" id="IPR035979">
    <property type="entry name" value="RBD_domain_sf"/>
</dbReference>
<keyword evidence="5" id="KW-1185">Reference proteome</keyword>
<feature type="domain" description="RRM" evidence="3">
    <location>
        <begin position="26"/>
        <end position="121"/>
    </location>
</feature>
<accession>A0A2T9Z7D8</accession>
<keyword evidence="1 2" id="KW-0694">RNA-binding</keyword>
<dbReference type="Gene3D" id="3.30.70.330">
    <property type="match status" value="1"/>
</dbReference>
<protein>
    <recommendedName>
        <fullName evidence="3">RRM domain-containing protein</fullName>
    </recommendedName>
</protein>
<gene>
    <name evidence="4" type="ORF">BB560_005105</name>
</gene>
<sequence>MFSLARKFVTHPRITSIAGKRAFCAKSLYVGNLNFDTKPEDLSGFFSQIGNVVKVTVPKDLDGNPRGYAFVSFGVGNPEDADLPPTPEEAQQCSDLLHHVQDLTGSVLFNGRTLRVRFDSSFEEANQRSRY</sequence>
<dbReference type="PANTHER" id="PTHR23236">
    <property type="entry name" value="EUKARYOTIC TRANSLATION INITIATION FACTOR 4B/4H"/>
    <property type="match status" value="1"/>
</dbReference>
<dbReference type="OrthoDB" id="439808at2759"/>
<dbReference type="PROSITE" id="PS50102">
    <property type="entry name" value="RRM"/>
    <property type="match status" value="1"/>
</dbReference>
<dbReference type="EMBL" id="MBFS01001930">
    <property type="protein sequence ID" value="PVV00508.1"/>
    <property type="molecule type" value="Genomic_DNA"/>
</dbReference>